<evidence type="ECO:0000313" key="2">
    <source>
        <dbReference type="EMBL" id="KAK0492499.1"/>
    </source>
</evidence>
<feature type="signal peptide" evidence="1">
    <location>
        <begin position="1"/>
        <end position="19"/>
    </location>
</feature>
<reference evidence="2" key="1">
    <citation type="submission" date="2023-06" db="EMBL/GenBank/DDBJ databases">
        <authorList>
            <consortium name="Lawrence Berkeley National Laboratory"/>
            <person name="Ahrendt S."/>
            <person name="Sahu N."/>
            <person name="Indic B."/>
            <person name="Wong-Bajracharya J."/>
            <person name="Merenyi Z."/>
            <person name="Ke H.-M."/>
            <person name="Monk M."/>
            <person name="Kocsube S."/>
            <person name="Drula E."/>
            <person name="Lipzen A."/>
            <person name="Balint B."/>
            <person name="Henrissat B."/>
            <person name="Andreopoulos B."/>
            <person name="Martin F.M."/>
            <person name="Harder C.B."/>
            <person name="Rigling D."/>
            <person name="Ford K.L."/>
            <person name="Foster G.D."/>
            <person name="Pangilinan J."/>
            <person name="Papanicolaou A."/>
            <person name="Barry K."/>
            <person name="LaButti K."/>
            <person name="Viragh M."/>
            <person name="Koriabine M."/>
            <person name="Yan M."/>
            <person name="Riley R."/>
            <person name="Champramary S."/>
            <person name="Plett K.L."/>
            <person name="Tsai I.J."/>
            <person name="Slot J."/>
            <person name="Sipos G."/>
            <person name="Plett J."/>
            <person name="Nagy L.G."/>
            <person name="Grigoriev I.V."/>
        </authorList>
    </citation>
    <scope>NUCLEOTIDE SEQUENCE</scope>
    <source>
        <strain evidence="2">HWK02</strain>
    </source>
</reference>
<name>A0AA39PZG6_9AGAR</name>
<organism evidence="2 3">
    <name type="scientific">Armillaria luteobubalina</name>
    <dbReference type="NCBI Taxonomy" id="153913"/>
    <lineage>
        <taxon>Eukaryota</taxon>
        <taxon>Fungi</taxon>
        <taxon>Dikarya</taxon>
        <taxon>Basidiomycota</taxon>
        <taxon>Agaricomycotina</taxon>
        <taxon>Agaricomycetes</taxon>
        <taxon>Agaricomycetidae</taxon>
        <taxon>Agaricales</taxon>
        <taxon>Marasmiineae</taxon>
        <taxon>Physalacriaceae</taxon>
        <taxon>Armillaria</taxon>
    </lineage>
</organism>
<dbReference type="EMBL" id="JAUEPU010000029">
    <property type="protein sequence ID" value="KAK0492499.1"/>
    <property type="molecule type" value="Genomic_DNA"/>
</dbReference>
<dbReference type="AlphaFoldDB" id="A0AA39PZG6"/>
<proteinExistence type="predicted"/>
<keyword evidence="3" id="KW-1185">Reference proteome</keyword>
<feature type="chain" id="PRO_5041243662" evidence="1">
    <location>
        <begin position="20"/>
        <end position="113"/>
    </location>
</feature>
<accession>A0AA39PZG6</accession>
<sequence length="113" mass="12381">MYTSSSLDLLLAIINLSIAAIRIVNEDGDNEGKDIAVDFCRVGMVGRRANGKLEALIIHHYLMRNDLPSPEKTLPTDAIVTPQAVTHVPVGGFHRAIPRLDVNVPRFGINKII</sequence>
<protein>
    <submittedName>
        <fullName evidence="2">Uncharacterized protein</fullName>
    </submittedName>
</protein>
<gene>
    <name evidence="2" type="ORF">EDD18DRAFT_1334209</name>
</gene>
<comment type="caution">
    <text evidence="2">The sequence shown here is derived from an EMBL/GenBank/DDBJ whole genome shotgun (WGS) entry which is preliminary data.</text>
</comment>
<keyword evidence="1" id="KW-0732">Signal</keyword>
<evidence type="ECO:0000313" key="3">
    <source>
        <dbReference type="Proteomes" id="UP001175228"/>
    </source>
</evidence>
<evidence type="ECO:0000256" key="1">
    <source>
        <dbReference type="SAM" id="SignalP"/>
    </source>
</evidence>
<dbReference type="Proteomes" id="UP001175228">
    <property type="component" value="Unassembled WGS sequence"/>
</dbReference>